<evidence type="ECO:0000313" key="3">
    <source>
        <dbReference type="Proteomes" id="UP000036513"/>
    </source>
</evidence>
<name>A0A0J6WPW1_9MYCO</name>
<feature type="domain" description="AB hydrolase-1" evidence="1">
    <location>
        <begin position="93"/>
        <end position="184"/>
    </location>
</feature>
<reference evidence="2 3" key="1">
    <citation type="journal article" date="2015" name="Genome Biol. Evol.">
        <title>Characterization of Three Mycobacterium spp. with Potential Use in Bioremediation by Genome Sequencing and Comparative Genomics.</title>
        <authorList>
            <person name="Das S."/>
            <person name="Pettersson B.M."/>
            <person name="Behra P.R."/>
            <person name="Ramesh M."/>
            <person name="Dasgupta S."/>
            <person name="Bhattacharya A."/>
            <person name="Kirsebom L.A."/>
        </authorList>
    </citation>
    <scope>NUCLEOTIDE SEQUENCE [LARGE SCALE GENOMIC DNA]</scope>
    <source>
        <strain evidence="2 3">DSM 43826</strain>
    </source>
</reference>
<dbReference type="SUPFAM" id="SSF53474">
    <property type="entry name" value="alpha/beta-Hydrolases"/>
    <property type="match status" value="1"/>
</dbReference>
<dbReference type="InterPro" id="IPR029058">
    <property type="entry name" value="AB_hydrolase_fold"/>
</dbReference>
<organism evidence="2 3">
    <name type="scientific">Mycolicibacterium chlorophenolicum</name>
    <dbReference type="NCBI Taxonomy" id="37916"/>
    <lineage>
        <taxon>Bacteria</taxon>
        <taxon>Bacillati</taxon>
        <taxon>Actinomycetota</taxon>
        <taxon>Actinomycetes</taxon>
        <taxon>Mycobacteriales</taxon>
        <taxon>Mycobacteriaceae</taxon>
        <taxon>Mycolicibacterium</taxon>
    </lineage>
</organism>
<protein>
    <submittedName>
        <fullName evidence="2">Haloalkane dehalogenase</fullName>
        <ecNumber evidence="2">3.8.1.5</ecNumber>
    </submittedName>
</protein>
<dbReference type="RefSeq" id="WP_201780340.1">
    <property type="nucleotide sequence ID" value="NZ_JYNL01000002.1"/>
</dbReference>
<dbReference type="Pfam" id="PF00561">
    <property type="entry name" value="Abhydrolase_1"/>
    <property type="match status" value="1"/>
</dbReference>
<dbReference type="PANTHER" id="PTHR43329">
    <property type="entry name" value="EPOXIDE HYDROLASE"/>
    <property type="match status" value="1"/>
</dbReference>
<dbReference type="Gene3D" id="3.40.50.1820">
    <property type="entry name" value="alpha/beta hydrolase"/>
    <property type="match status" value="1"/>
</dbReference>
<dbReference type="EC" id="3.8.1.5" evidence="2"/>
<gene>
    <name evidence="2" type="primary">dhaA_1</name>
    <name evidence="2" type="ORF">MCHLDSM_00207</name>
</gene>
<dbReference type="GO" id="GO:0018786">
    <property type="term" value="F:haloalkane dehalogenase activity"/>
    <property type="evidence" value="ECO:0007669"/>
    <property type="project" value="UniProtKB-EC"/>
</dbReference>
<evidence type="ECO:0000313" key="2">
    <source>
        <dbReference type="EMBL" id="KMO83747.1"/>
    </source>
</evidence>
<evidence type="ECO:0000259" key="1">
    <source>
        <dbReference type="Pfam" id="PF00561"/>
    </source>
</evidence>
<proteinExistence type="predicted"/>
<dbReference type="PATRIC" id="fig|37916.4.peg.211"/>
<comment type="caution">
    <text evidence="2">The sequence shown here is derived from an EMBL/GenBank/DDBJ whole genome shotgun (WGS) entry which is preliminary data.</text>
</comment>
<keyword evidence="2" id="KW-0378">Hydrolase</keyword>
<accession>A0A0J6WPW1</accession>
<dbReference type="InterPro" id="IPR000073">
    <property type="entry name" value="AB_hydrolase_1"/>
</dbReference>
<dbReference type="EMBL" id="JYNL01000002">
    <property type="protein sequence ID" value="KMO83747.1"/>
    <property type="molecule type" value="Genomic_DNA"/>
</dbReference>
<keyword evidence="3" id="KW-1185">Reference proteome</keyword>
<dbReference type="STRING" id="37916.MCHLDSM_00207"/>
<sequence>MTEDLKCLPDDGTGWSYTELPERARLALERFVPSDDEVDRRLLRFADVQPREPDNDGDVEILDGRRFTHRFVQAPGDHELIKWHYVEAGEGEPIVFLHGIPDSWFQWYHQMADLSSEFRCIAVDLKGYGQSSKVRGDYRHSGAAEQLVALLDEIGIDSFNLVTHDRGTVQGDYIAARYPDRVLRYGRGEQPLYHFNPVLGPQDVLFADAPWSGLMADPKRFVIWVYTFVGNLAVPDDDMRRIIQEFCYADTNKAVPRYFLSSTFRKEWIERRTTLMGAWRCPITIMQGADSRSQPREFYTDARQYIPNAERVDVRFVPGGHFWTVESAKETTDVIREMMSL</sequence>
<dbReference type="Proteomes" id="UP000036513">
    <property type="component" value="Unassembled WGS sequence"/>
</dbReference>
<dbReference type="AlphaFoldDB" id="A0A0J6WPW1"/>